<dbReference type="GeneID" id="71964819"/>
<gene>
    <name evidence="2" type="ORF">MTTB_03100</name>
</gene>
<feature type="transmembrane region" description="Helical" evidence="1">
    <location>
        <begin position="210"/>
        <end position="227"/>
    </location>
</feature>
<keyword evidence="1" id="KW-0812">Transmembrane</keyword>
<reference evidence="2 3" key="1">
    <citation type="submission" date="2022-04" db="EMBL/GenBank/DDBJ databases">
        <title>Complete genome of Methanothermobacter tenebrarum strain RMAS.</title>
        <authorList>
            <person name="Nakamura K."/>
            <person name="Oshima K."/>
            <person name="Hattori M."/>
            <person name="Kamagata Y."/>
            <person name="Takamizawa K."/>
        </authorList>
    </citation>
    <scope>NUCLEOTIDE SEQUENCE [LARGE SCALE GENOMIC DNA]</scope>
    <source>
        <strain evidence="2 3">RMAS</strain>
    </source>
</reference>
<name>A0ABM7YC48_9EURY</name>
<feature type="transmembrane region" description="Helical" evidence="1">
    <location>
        <begin position="183"/>
        <end position="203"/>
    </location>
</feature>
<keyword evidence="1" id="KW-1133">Transmembrane helix</keyword>
<organism evidence="2 3">
    <name type="scientific">Methanothermobacter tenebrarum</name>
    <dbReference type="NCBI Taxonomy" id="680118"/>
    <lineage>
        <taxon>Archaea</taxon>
        <taxon>Methanobacteriati</taxon>
        <taxon>Methanobacteriota</taxon>
        <taxon>Methanomada group</taxon>
        <taxon>Methanobacteria</taxon>
        <taxon>Methanobacteriales</taxon>
        <taxon>Methanobacteriaceae</taxon>
        <taxon>Methanothermobacter</taxon>
    </lineage>
</organism>
<keyword evidence="1" id="KW-0472">Membrane</keyword>
<evidence type="ECO:0000313" key="2">
    <source>
        <dbReference type="EMBL" id="BDH78931.1"/>
    </source>
</evidence>
<keyword evidence="3" id="KW-1185">Reference proteome</keyword>
<evidence type="ECO:0000313" key="3">
    <source>
        <dbReference type="Proteomes" id="UP000831817"/>
    </source>
</evidence>
<protein>
    <submittedName>
        <fullName evidence="2">Uncharacterized protein</fullName>
    </submittedName>
</protein>
<dbReference type="EMBL" id="AP025698">
    <property type="protein sequence ID" value="BDH78931.1"/>
    <property type="molecule type" value="Genomic_DNA"/>
</dbReference>
<sequence>MKAKIIILLLTVTCLAGVVAAHQPRLAPSTAPMDNPIIIKKPEISQAFYGQLKGETVYYMIESPKEFRLYVNILVPDNPGEDQLVYARILDDKGKTIKELGPGDWEPYFEEFGGDHYLKGPEFNETLPGGKYYIMVFNEENKGKYALAVGDIETFPADEALKAIILLPILKATIFNVPVLESFLQFLGIIMAMGAFISLNFTANKNLIKVSWAGIILTTIMWALHYLQNPLNILANIQNIILLVTIILTGKFNKEIIQDKMPTWTSRTLIIFWLIFLFLRVTI</sequence>
<evidence type="ECO:0000256" key="1">
    <source>
        <dbReference type="SAM" id="Phobius"/>
    </source>
</evidence>
<dbReference type="RefSeq" id="WP_248564791.1">
    <property type="nucleotide sequence ID" value="NZ_AP025698.1"/>
</dbReference>
<dbReference type="Proteomes" id="UP000831817">
    <property type="component" value="Chromosome"/>
</dbReference>
<proteinExistence type="predicted"/>
<feature type="transmembrane region" description="Helical" evidence="1">
    <location>
        <begin position="233"/>
        <end position="252"/>
    </location>
</feature>
<accession>A0ABM7YC48</accession>
<feature type="transmembrane region" description="Helical" evidence="1">
    <location>
        <begin position="264"/>
        <end position="281"/>
    </location>
</feature>